<sequence length="126" mass="14322">MFGSVEAYLQDPGTAPCLDQKQIHHALLWRFCYLHSLHYSELSCFVLHLDLRNLLGSHAICSILLRCVLSSCNEFRKFPPLMVFHAPQSYELTLPLPLFTLKPLPDDPSLFQDPDTTMALYSVSSP</sequence>
<dbReference type="EMBL" id="CAXHTB010000004">
    <property type="protein sequence ID" value="CAL0305023.1"/>
    <property type="molecule type" value="Genomic_DNA"/>
</dbReference>
<protein>
    <submittedName>
        <fullName evidence="1">Uncharacterized protein</fullName>
    </submittedName>
</protein>
<name>A0AAV1W713_LUPLU</name>
<evidence type="ECO:0000313" key="2">
    <source>
        <dbReference type="Proteomes" id="UP001497480"/>
    </source>
</evidence>
<keyword evidence="2" id="KW-1185">Reference proteome</keyword>
<reference evidence="1 2" key="1">
    <citation type="submission" date="2024-03" db="EMBL/GenBank/DDBJ databases">
        <authorList>
            <person name="Martinez-Hernandez J."/>
        </authorList>
    </citation>
    <scope>NUCLEOTIDE SEQUENCE [LARGE SCALE GENOMIC DNA]</scope>
</reference>
<proteinExistence type="predicted"/>
<dbReference type="Proteomes" id="UP001497480">
    <property type="component" value="Unassembled WGS sequence"/>
</dbReference>
<comment type="caution">
    <text evidence="1">The sequence shown here is derived from an EMBL/GenBank/DDBJ whole genome shotgun (WGS) entry which is preliminary data.</text>
</comment>
<organism evidence="1 2">
    <name type="scientific">Lupinus luteus</name>
    <name type="common">European yellow lupine</name>
    <dbReference type="NCBI Taxonomy" id="3873"/>
    <lineage>
        <taxon>Eukaryota</taxon>
        <taxon>Viridiplantae</taxon>
        <taxon>Streptophyta</taxon>
        <taxon>Embryophyta</taxon>
        <taxon>Tracheophyta</taxon>
        <taxon>Spermatophyta</taxon>
        <taxon>Magnoliopsida</taxon>
        <taxon>eudicotyledons</taxon>
        <taxon>Gunneridae</taxon>
        <taxon>Pentapetalae</taxon>
        <taxon>rosids</taxon>
        <taxon>fabids</taxon>
        <taxon>Fabales</taxon>
        <taxon>Fabaceae</taxon>
        <taxon>Papilionoideae</taxon>
        <taxon>50 kb inversion clade</taxon>
        <taxon>genistoids sensu lato</taxon>
        <taxon>core genistoids</taxon>
        <taxon>Genisteae</taxon>
        <taxon>Lupinus</taxon>
    </lineage>
</organism>
<dbReference type="AlphaFoldDB" id="A0AAV1W713"/>
<evidence type="ECO:0000313" key="1">
    <source>
        <dbReference type="EMBL" id="CAL0305023.1"/>
    </source>
</evidence>
<accession>A0AAV1W713</accession>
<gene>
    <name evidence="1" type="ORF">LLUT_LOCUS6083</name>
</gene>